<dbReference type="RefSeq" id="WP_279299798.1">
    <property type="nucleotide sequence ID" value="NZ_JAOTIF010000032.1"/>
</dbReference>
<dbReference type="InterPro" id="IPR045398">
    <property type="entry name" value="DUF6515"/>
</dbReference>
<sequence length="87" mass="9600">MPSGSQPVVVNNVTNYYYGRAYYEKSGDGYKVVAPPAGAIVDSLPEDGEEVKIGDQTYVKIGETYYQPVKVDGKDKYEVVQVEEGEK</sequence>
<dbReference type="Proteomes" id="UP001155483">
    <property type="component" value="Unassembled WGS sequence"/>
</dbReference>
<accession>A0A9X2XZJ9</accession>
<dbReference type="EMBL" id="JAOTIF010000032">
    <property type="protein sequence ID" value="MCU7552311.1"/>
    <property type="molecule type" value="Genomic_DNA"/>
</dbReference>
<reference evidence="1" key="1">
    <citation type="submission" date="2022-09" db="EMBL/GenBank/DDBJ databases">
        <authorList>
            <person name="Yuan C."/>
            <person name="Ke Z."/>
        </authorList>
    </citation>
    <scope>NUCLEOTIDE SEQUENCE</scope>
    <source>
        <strain evidence="1">LB-8</strain>
    </source>
</reference>
<gene>
    <name evidence="1" type="ORF">OCK74_24540</name>
</gene>
<name>A0A9X2XZJ9_9BACT</name>
<keyword evidence="2" id="KW-1185">Reference proteome</keyword>
<reference evidence="1" key="2">
    <citation type="submission" date="2023-04" db="EMBL/GenBank/DDBJ databases">
        <title>Paracnuella aquatica gen. nov., sp. nov., a member of the family Chitinophagaceae isolated from a hot spring.</title>
        <authorList>
            <person name="Wang C."/>
        </authorList>
    </citation>
    <scope>NUCLEOTIDE SEQUENCE</scope>
    <source>
        <strain evidence="1">LB-8</strain>
    </source>
</reference>
<evidence type="ECO:0000313" key="1">
    <source>
        <dbReference type="EMBL" id="MCU7552311.1"/>
    </source>
</evidence>
<protein>
    <submittedName>
        <fullName evidence="1">DUF6515 family protein</fullName>
    </submittedName>
</protein>
<dbReference type="AlphaFoldDB" id="A0A9X2XZJ9"/>
<comment type="caution">
    <text evidence="1">The sequence shown here is derived from an EMBL/GenBank/DDBJ whole genome shotgun (WGS) entry which is preliminary data.</text>
</comment>
<proteinExistence type="predicted"/>
<evidence type="ECO:0000313" key="2">
    <source>
        <dbReference type="Proteomes" id="UP001155483"/>
    </source>
</evidence>
<dbReference type="Pfam" id="PF20125">
    <property type="entry name" value="DUF6515"/>
    <property type="match status" value="1"/>
</dbReference>
<organism evidence="1 2">
    <name type="scientific">Paraflavisolibacter caeni</name>
    <dbReference type="NCBI Taxonomy" id="2982496"/>
    <lineage>
        <taxon>Bacteria</taxon>
        <taxon>Pseudomonadati</taxon>
        <taxon>Bacteroidota</taxon>
        <taxon>Chitinophagia</taxon>
        <taxon>Chitinophagales</taxon>
        <taxon>Chitinophagaceae</taxon>
        <taxon>Paraflavisolibacter</taxon>
    </lineage>
</organism>